<keyword evidence="2" id="KW-1185">Reference proteome</keyword>
<reference evidence="1" key="1">
    <citation type="journal article" date="2020" name="Stud. Mycol.">
        <title>101 Dothideomycetes genomes: a test case for predicting lifestyles and emergence of pathogens.</title>
        <authorList>
            <person name="Haridas S."/>
            <person name="Albert R."/>
            <person name="Binder M."/>
            <person name="Bloem J."/>
            <person name="Labutti K."/>
            <person name="Salamov A."/>
            <person name="Andreopoulos B."/>
            <person name="Baker S."/>
            <person name="Barry K."/>
            <person name="Bills G."/>
            <person name="Bluhm B."/>
            <person name="Cannon C."/>
            <person name="Castanera R."/>
            <person name="Culley D."/>
            <person name="Daum C."/>
            <person name="Ezra D."/>
            <person name="Gonzalez J."/>
            <person name="Henrissat B."/>
            <person name="Kuo A."/>
            <person name="Liang C."/>
            <person name="Lipzen A."/>
            <person name="Lutzoni F."/>
            <person name="Magnuson J."/>
            <person name="Mondo S."/>
            <person name="Nolan M."/>
            <person name="Ohm R."/>
            <person name="Pangilinan J."/>
            <person name="Park H.-J."/>
            <person name="Ramirez L."/>
            <person name="Alfaro M."/>
            <person name="Sun H."/>
            <person name="Tritt A."/>
            <person name="Yoshinaga Y."/>
            <person name="Zwiers L.-H."/>
            <person name="Turgeon B."/>
            <person name="Goodwin S."/>
            <person name="Spatafora J."/>
            <person name="Crous P."/>
            <person name="Grigoriev I."/>
        </authorList>
    </citation>
    <scope>NUCLEOTIDE SEQUENCE</scope>
    <source>
        <strain evidence="1">ATCC 200398</strain>
    </source>
</reference>
<sequence>MLSSTSILEFPSLRKTRRYGAKVKTGCRTCKLRRVKCDERKPACVRCTSTGRKCDGYAQVAGFNPQALVPTQSSSFRSTVPMLSGLGDSVLYLEFYHHCAAPTLASNFDHEFWSRIVLQMAQSESAVRHAVIALGYLVKTEPGNLKHARSVSASDSRKTLLLHYNKAVRCLVHRMAESSYPIEVGLVTCLLFICIEFLRGDYYTAFTHLHSGLKIIAEWWQRPQNASQSSLPSLPSSIAIAKTVAGPSIISGKLIPMFIRAIATGLLFGAPFEPLLKRFCTRPQILQGRPFTSVLEAQSAIYGLRNATVILVSVVTRKVISGTKPTTKDLQYHAYLLSCHDSWFRALRILEREGKLSREDSVVASSLKISHYSTYIALAGAIDAHQTSFDAHISSFKALNHHAKIVLDSMNLPTSSPSASKQGAAHFTFEISLIPPLYFAAIHCRCPATRRESVSLLARNPPREALWDPKQHAVVARRVIEIEEREVDQETGRPVQRTRLASANIHGDMDENGGFWVSFTSASWMLKGRVPRDPSRRRGHGSPMWPDSEWDEWFVM</sequence>
<name>A0ACB6QD92_9PLEO</name>
<evidence type="ECO:0000313" key="1">
    <source>
        <dbReference type="EMBL" id="KAF2464470.1"/>
    </source>
</evidence>
<organism evidence="1 2">
    <name type="scientific">Lindgomyces ingoldianus</name>
    <dbReference type="NCBI Taxonomy" id="673940"/>
    <lineage>
        <taxon>Eukaryota</taxon>
        <taxon>Fungi</taxon>
        <taxon>Dikarya</taxon>
        <taxon>Ascomycota</taxon>
        <taxon>Pezizomycotina</taxon>
        <taxon>Dothideomycetes</taxon>
        <taxon>Pleosporomycetidae</taxon>
        <taxon>Pleosporales</taxon>
        <taxon>Lindgomycetaceae</taxon>
        <taxon>Lindgomyces</taxon>
    </lineage>
</organism>
<proteinExistence type="predicted"/>
<dbReference type="Proteomes" id="UP000799755">
    <property type="component" value="Unassembled WGS sequence"/>
</dbReference>
<dbReference type="EMBL" id="MU003536">
    <property type="protein sequence ID" value="KAF2464470.1"/>
    <property type="molecule type" value="Genomic_DNA"/>
</dbReference>
<protein>
    <submittedName>
        <fullName evidence="1">Uncharacterized protein</fullName>
    </submittedName>
</protein>
<gene>
    <name evidence="1" type="ORF">BDR25DRAFT_242370</name>
</gene>
<evidence type="ECO:0000313" key="2">
    <source>
        <dbReference type="Proteomes" id="UP000799755"/>
    </source>
</evidence>
<accession>A0ACB6QD92</accession>
<comment type="caution">
    <text evidence="1">The sequence shown here is derived from an EMBL/GenBank/DDBJ whole genome shotgun (WGS) entry which is preliminary data.</text>
</comment>